<dbReference type="Pfam" id="PF26199">
    <property type="entry name" value="Ig_SMCHD1_8th"/>
    <property type="match status" value="1"/>
</dbReference>
<feature type="domain" description="SMC hinge" evidence="3">
    <location>
        <begin position="1725"/>
        <end position="1854"/>
    </location>
</feature>
<protein>
    <submittedName>
        <fullName evidence="4">Structural maintenance of chromosomes flexible hinge domain-containing protein 1</fullName>
    </submittedName>
</protein>
<evidence type="ECO:0000313" key="5">
    <source>
        <dbReference type="Proteomes" id="UP001152320"/>
    </source>
</evidence>
<evidence type="ECO:0000313" key="4">
    <source>
        <dbReference type="EMBL" id="KAJ8021042.1"/>
    </source>
</evidence>
<feature type="region of interest" description="Disordered" evidence="2">
    <location>
        <begin position="1939"/>
        <end position="1958"/>
    </location>
</feature>
<dbReference type="Pfam" id="PF13589">
    <property type="entry name" value="HATPase_c_3"/>
    <property type="match status" value="1"/>
</dbReference>
<dbReference type="InterPro" id="IPR055109">
    <property type="entry name" value="SMCHD1_S5"/>
</dbReference>
<feature type="region of interest" description="Disordered" evidence="2">
    <location>
        <begin position="1966"/>
        <end position="2028"/>
    </location>
</feature>
<dbReference type="Pfam" id="PF26198">
    <property type="entry name" value="Ig_SMCHD1_6th"/>
    <property type="match status" value="1"/>
</dbReference>
<feature type="compositionally biased region" description="Polar residues" evidence="2">
    <location>
        <begin position="2011"/>
        <end position="2022"/>
    </location>
</feature>
<dbReference type="Pfam" id="PF26195">
    <property type="entry name" value="Ig_SMCHD1_2nd"/>
    <property type="match status" value="1"/>
</dbReference>
<dbReference type="GO" id="GO:0006302">
    <property type="term" value="P:double-strand break repair"/>
    <property type="evidence" value="ECO:0007669"/>
    <property type="project" value="InterPro"/>
</dbReference>
<dbReference type="Gene3D" id="3.30.565.10">
    <property type="entry name" value="Histidine kinase-like ATPase, C-terminal domain"/>
    <property type="match status" value="1"/>
</dbReference>
<comment type="caution">
    <text evidence="4">The sequence shown here is derived from an EMBL/GenBank/DDBJ whole genome shotgun (WGS) entry which is preliminary data.</text>
</comment>
<dbReference type="InterPro" id="IPR036277">
    <property type="entry name" value="SMC_hinge_sf"/>
</dbReference>
<dbReference type="InterPro" id="IPR058614">
    <property type="entry name" value="Ig_SMCHD1_5th"/>
</dbReference>
<evidence type="ECO:0000256" key="1">
    <source>
        <dbReference type="SAM" id="Coils"/>
    </source>
</evidence>
<dbReference type="GO" id="GO:0051276">
    <property type="term" value="P:chromosome organization"/>
    <property type="evidence" value="ECO:0007669"/>
    <property type="project" value="InterPro"/>
</dbReference>
<feature type="coiled-coil region" evidence="1">
    <location>
        <begin position="1649"/>
        <end position="1676"/>
    </location>
</feature>
<dbReference type="InterPro" id="IPR058611">
    <property type="entry name" value="Ig_SMCHD1_1st"/>
</dbReference>
<dbReference type="Proteomes" id="UP001152320">
    <property type="component" value="Chromosome 22"/>
</dbReference>
<dbReference type="InterPro" id="IPR038892">
    <property type="entry name" value="SMCHD1"/>
</dbReference>
<evidence type="ECO:0000259" key="3">
    <source>
        <dbReference type="SMART" id="SM00968"/>
    </source>
</evidence>
<dbReference type="GO" id="GO:0005524">
    <property type="term" value="F:ATP binding"/>
    <property type="evidence" value="ECO:0007669"/>
    <property type="project" value="InterPro"/>
</dbReference>
<dbReference type="SUPFAM" id="SSF55874">
    <property type="entry name" value="ATPase domain of HSP90 chaperone/DNA topoisomerase II/histidine kinase"/>
    <property type="match status" value="1"/>
</dbReference>
<dbReference type="InterPro" id="IPR058617">
    <property type="entry name" value="Ig_SMCHD1_7th"/>
</dbReference>
<dbReference type="Pfam" id="PF06470">
    <property type="entry name" value="SMC_hinge"/>
    <property type="match status" value="1"/>
</dbReference>
<dbReference type="Pfam" id="PF26201">
    <property type="entry name" value="Ig_SMCHD1_7th"/>
    <property type="match status" value="1"/>
</dbReference>
<dbReference type="Pfam" id="PF26194">
    <property type="entry name" value="Ig_SMCHD1_1st"/>
    <property type="match status" value="1"/>
</dbReference>
<proteinExistence type="predicted"/>
<keyword evidence="1" id="KW-0175">Coiled coil</keyword>
<feature type="compositionally biased region" description="Basic and acidic residues" evidence="2">
    <location>
        <begin position="1948"/>
        <end position="1958"/>
    </location>
</feature>
<dbReference type="InterPro" id="IPR010935">
    <property type="entry name" value="SMC_hinge"/>
</dbReference>
<dbReference type="InterPro" id="IPR058612">
    <property type="entry name" value="Ig_SMCHD1_2nd"/>
</dbReference>
<dbReference type="SMART" id="SM00968">
    <property type="entry name" value="SMC_hinge"/>
    <property type="match status" value="1"/>
</dbReference>
<dbReference type="GO" id="GO:0005694">
    <property type="term" value="C:chromosome"/>
    <property type="evidence" value="ECO:0007669"/>
    <property type="project" value="InterPro"/>
</dbReference>
<dbReference type="OrthoDB" id="10009947at2759"/>
<name>A0A9Q0YIR6_HOLLE</name>
<dbReference type="SUPFAM" id="SSF75553">
    <property type="entry name" value="Smc hinge domain"/>
    <property type="match status" value="1"/>
</dbReference>
<accession>A0A9Q0YIR6</accession>
<reference evidence="4" key="1">
    <citation type="submission" date="2021-10" db="EMBL/GenBank/DDBJ databases">
        <title>Tropical sea cucumber genome reveals ecological adaptation and Cuvierian tubules defense mechanism.</title>
        <authorList>
            <person name="Chen T."/>
        </authorList>
    </citation>
    <scope>NUCLEOTIDE SEQUENCE</scope>
    <source>
        <strain evidence="4">Nanhai2018</strain>
        <tissue evidence="4">Muscle</tissue>
    </source>
</reference>
<dbReference type="EMBL" id="JAIZAY010000022">
    <property type="protein sequence ID" value="KAJ8021042.1"/>
    <property type="molecule type" value="Genomic_DNA"/>
</dbReference>
<dbReference type="Pfam" id="PF26196">
    <property type="entry name" value="Ig_SMCHD1_4th"/>
    <property type="match status" value="1"/>
</dbReference>
<keyword evidence="5" id="KW-1185">Reference proteome</keyword>
<dbReference type="PANTHER" id="PTHR22640:SF2">
    <property type="entry name" value="STRUCTURAL MAINTENANCE OF CHROMOSOMES FLEXIBLE HINGE DOMAIN-CONTAINING PROTEIN 1"/>
    <property type="match status" value="1"/>
</dbReference>
<sequence length="2028" mass="230129">MADNTSEVVLDPWDEELEETARNARVFVYDRRKATLPERKVDIGGMLDFASFDDRLRSIFRITKNEKYVIVTTDRKLIHDDESYCKYIDDEVTLYILEDINQPLLAPTRERVDYLPHYDTLVKSGMYEYYASEGKNPLPFAFAELIDNALTATNENAGPRNIEVRMYFNDSPERCMVSVIDNGRGMTSSELNNWAIYRLSKFSHKRRQDTENAELIRSEKRQNDAYPRFLNSDISYFGVGGKAAIFFIGQSARMISKSSSSSDVHELSLSKEEFERREREKEEIYKGFIHNRQPGDVSHLTSSDEIMTQILQEELGKESFTHVVITGMKPEHIQYLREDFNRICTQLVHIYHYYIYGPSGNNPHSTADRASSPFRHININISHYNKDKLVQRKNLRDVDDDMQSKFILSSSASFEFRAKVEGDAVVQGTLRYHPFLYNRETYPLDNTQWLSTPGDGSDDGGDFIPKDKPARGNRPIFECFWNGRLIPYTTVDEFDWCGVPKRSTSIPIECYNRLSGVLWTNDKFQVSTNKLTFLDLGIRLREKTTYFERVISGQAHRNIQRKFTDWLKECHEKHDKQVIFQGYKGCITRNDIPNKKHQYPWSVYQTIIWEGKRFTAGQLVRTSRTNPIIYGTIQNFLLFGFNEGDVFATGGDFVLEQEPKMLYNNVKVFPLSRLDRSANERSMRKGMEEEEGKLPDSLVVNWPTGNEIRQGDKVPAGSVIGDVQVKLVNKRGEELTKVPSANTPAKRFLIEQKLIKHGSSGDSQIVYHISQHNKQWSHWFNKIDVMRELGDFSLVLQAVLGESDATTFGGKTLPSVRIKFQVVEGAPAKFSIGLMEGPCRIGVPFSIPLQLRDRFNHLSKPDTSLVPHVKASGLELKWDKVEARNGLLYIKDVTAKGKVLTTQDFNLKVTIPSLQEASQNLKVRMLPGAIHTIKVAEFEKDTISLYNGEVLSLEVELLDEAGNTTMERGAKLSCKFLGRPKLPVYKTVCSSSGVTTLTGKPIDIKMTTTAPVKLTARVELEGISVGVPPVEKTIEVLPGTLPHFINVKYKDESGKSITLVDGEVIECIAGEAISNIEFAIWDEGRRQIELTPSLISKITVNWQSKPDKDLLRSGRLPDVKAPTKVDESKYCRIDITEGKGLSFSFTINPLVGPPHHLRCECKGSSTLKLNEFLDGTVEVHVTDSHGNPLKRLPQRSLSKLKVSAVGLDEKVLEIRNLPNIGFGLDKIRFAETKLGPKDIVVEYEDFRDSFRVTLESGLPTQLQFLHYTPNDVVHIHKNDYLPKTLSLQLCDSIGNPCKELSAVASATVPKDLQLKTFSTSMKAQKNGRFEFGRPQVNGEWSRYEIAFSAAIGRKKLSGPKLFVLIEPDETKPLKLEAQYERNWTYTVGENMPDFTIWVTSEAGTTLRALPTHSVLMRQWKPINSQHTKPPASAFSWMVDARKPGDNPDHFYFRKRKSPDSAGFHHIVFEGNFKGVKLQSNLIVINVKPGQAEVLAADDTPPSTMSVSNTPHPPSRCLISSLKLYLKDKYGNRTGQTVHGRAKVTLYGKDSSEVPKLNQNKSSAAFPLQNGVVHLTNLYLQEGTPGRDGCEYVLKVEVDEVTSKNPPTNVKPYLQPFMFYNDVKKQERMLTLTRERDECRLIISKYEQMFADSKEVHDTLKSEVKQIEQKESVMKNNLKKLGIPHTAMLSMDAVEDTLKLCQDSKTNIERTPRRRCSLPRFQSSDPDVLGKVAHLAEVEDNTIAWVLSWHLMSEMDCVITKTTAKAKEVHAATGGSQQVLPIDSIFTKNLPNWISPLPHEKVQSLRQRLQPTGNPIHARHLLKFSKEEEDCQLLFRMILGDTIIFDTLEDATEYRKQVVQFTSCPTLLTREGNRMRSSGKFGGFQNRAPPVEKLRGNIFGGPVPAKYEQILKQIELLGQLKEIVKEKEAAVVELQEHLNQVNSSKTQAHKRDYEETKERLEQVEAKLKSVSKDHPTPIPMETLEDTRATASRKSPRGQARDPRLQRNKTTTRRSASSQMSNSPETKRRR</sequence>
<dbReference type="Pfam" id="PF26197">
    <property type="entry name" value="Ig_SMCHD1_5th"/>
    <property type="match status" value="1"/>
</dbReference>
<dbReference type="InterPro" id="IPR058613">
    <property type="entry name" value="Ig_SMCHD1_4th"/>
</dbReference>
<organism evidence="4 5">
    <name type="scientific">Holothuria leucospilota</name>
    <name type="common">Black long sea cucumber</name>
    <name type="synonym">Mertensiothuria leucospilota</name>
    <dbReference type="NCBI Taxonomy" id="206669"/>
    <lineage>
        <taxon>Eukaryota</taxon>
        <taxon>Metazoa</taxon>
        <taxon>Echinodermata</taxon>
        <taxon>Eleutherozoa</taxon>
        <taxon>Echinozoa</taxon>
        <taxon>Holothuroidea</taxon>
        <taxon>Aspidochirotacea</taxon>
        <taxon>Aspidochirotida</taxon>
        <taxon>Holothuriidae</taxon>
        <taxon>Holothuria</taxon>
    </lineage>
</organism>
<dbReference type="PANTHER" id="PTHR22640">
    <property type="entry name" value="STRUCTURAL MAINTENANCE OF CHROMOSOMES FLEXIBLE HINGE DOMAIN-CONTAINING PROTEIN 1"/>
    <property type="match status" value="1"/>
</dbReference>
<dbReference type="InterPro" id="IPR036890">
    <property type="entry name" value="HATPase_C_sf"/>
</dbReference>
<dbReference type="InterPro" id="IPR058616">
    <property type="entry name" value="Ig_SMCHD1_8th"/>
</dbReference>
<gene>
    <name evidence="4" type="ORF">HOLleu_40798</name>
</gene>
<evidence type="ECO:0000256" key="2">
    <source>
        <dbReference type="SAM" id="MobiDB-lite"/>
    </source>
</evidence>
<dbReference type="InterPro" id="IPR058615">
    <property type="entry name" value="Ig_SMCHD1_6th"/>
</dbReference>
<dbReference type="Pfam" id="PF22899">
    <property type="entry name" value="SMCHD1_S5"/>
    <property type="match status" value="1"/>
</dbReference>